<feature type="transmembrane region" description="Helical" evidence="6">
    <location>
        <begin position="310"/>
        <end position="330"/>
    </location>
</feature>
<feature type="transmembrane region" description="Helical" evidence="6">
    <location>
        <begin position="226"/>
        <end position="250"/>
    </location>
</feature>
<evidence type="ECO:0000256" key="5">
    <source>
        <dbReference type="ARBA" id="ARBA00023136"/>
    </source>
</evidence>
<gene>
    <name evidence="7" type="ORF">GA0070611_0787</name>
</gene>
<dbReference type="PATRIC" id="fig|261654.4.peg.809"/>
<dbReference type="Pfam" id="PF07690">
    <property type="entry name" value="MFS_1"/>
    <property type="match status" value="1"/>
</dbReference>
<evidence type="ECO:0000256" key="1">
    <source>
        <dbReference type="ARBA" id="ARBA00004651"/>
    </source>
</evidence>
<evidence type="ECO:0000313" key="8">
    <source>
        <dbReference type="Proteomes" id="UP000199385"/>
    </source>
</evidence>
<evidence type="ECO:0000256" key="6">
    <source>
        <dbReference type="SAM" id="Phobius"/>
    </source>
</evidence>
<evidence type="ECO:0000256" key="2">
    <source>
        <dbReference type="ARBA" id="ARBA00022475"/>
    </source>
</evidence>
<keyword evidence="4 6" id="KW-1133">Transmembrane helix</keyword>
<dbReference type="CDD" id="cd06173">
    <property type="entry name" value="MFS_MefA_like"/>
    <property type="match status" value="1"/>
</dbReference>
<dbReference type="GO" id="GO:0005886">
    <property type="term" value="C:plasma membrane"/>
    <property type="evidence" value="ECO:0007669"/>
    <property type="project" value="UniProtKB-SubCell"/>
</dbReference>
<keyword evidence="8" id="KW-1185">Reference proteome</keyword>
<dbReference type="Proteomes" id="UP000199385">
    <property type="component" value="Chromosome I"/>
</dbReference>
<feature type="transmembrane region" description="Helical" evidence="6">
    <location>
        <begin position="112"/>
        <end position="135"/>
    </location>
</feature>
<dbReference type="EMBL" id="LT594323">
    <property type="protein sequence ID" value="SBT39089.1"/>
    <property type="molecule type" value="Genomic_DNA"/>
</dbReference>
<reference evidence="8" key="1">
    <citation type="submission" date="2016-06" db="EMBL/GenBank/DDBJ databases">
        <authorList>
            <person name="Varghese N."/>
            <person name="Submissions Spin"/>
        </authorList>
    </citation>
    <scope>NUCLEOTIDE SEQUENCE [LARGE SCALE GENOMIC DNA]</scope>
    <source>
        <strain evidence="8">DSM 44815</strain>
    </source>
</reference>
<evidence type="ECO:0000256" key="4">
    <source>
        <dbReference type="ARBA" id="ARBA00022989"/>
    </source>
</evidence>
<feature type="transmembrane region" description="Helical" evidence="6">
    <location>
        <begin position="374"/>
        <end position="393"/>
    </location>
</feature>
<evidence type="ECO:0000256" key="3">
    <source>
        <dbReference type="ARBA" id="ARBA00022692"/>
    </source>
</evidence>
<organism evidence="7 8">
    <name type="scientific">Micromonospora auratinigra</name>
    <dbReference type="NCBI Taxonomy" id="261654"/>
    <lineage>
        <taxon>Bacteria</taxon>
        <taxon>Bacillati</taxon>
        <taxon>Actinomycetota</taxon>
        <taxon>Actinomycetes</taxon>
        <taxon>Micromonosporales</taxon>
        <taxon>Micromonosporaceae</taxon>
        <taxon>Micromonospora</taxon>
    </lineage>
</organism>
<keyword evidence="5 6" id="KW-0472">Membrane</keyword>
<dbReference type="OrthoDB" id="145388at2"/>
<protein>
    <submittedName>
        <fullName evidence="7">Predicted arabinose efflux permease, MFS family</fullName>
    </submittedName>
</protein>
<proteinExistence type="predicted"/>
<dbReference type="PANTHER" id="PTHR23513:SF6">
    <property type="entry name" value="MAJOR FACILITATOR SUPERFAMILY ASSOCIATED DOMAIN-CONTAINING PROTEIN"/>
    <property type="match status" value="1"/>
</dbReference>
<feature type="transmembrane region" description="Helical" evidence="6">
    <location>
        <begin position="147"/>
        <end position="171"/>
    </location>
</feature>
<dbReference type="PANTHER" id="PTHR23513">
    <property type="entry name" value="INTEGRAL MEMBRANE EFFLUX PROTEIN-RELATED"/>
    <property type="match status" value="1"/>
</dbReference>
<feature type="transmembrane region" description="Helical" evidence="6">
    <location>
        <begin position="256"/>
        <end position="274"/>
    </location>
</feature>
<dbReference type="RefSeq" id="WP_091657474.1">
    <property type="nucleotide sequence ID" value="NZ_LT594323.1"/>
</dbReference>
<feature type="transmembrane region" description="Helical" evidence="6">
    <location>
        <begin position="350"/>
        <end position="368"/>
    </location>
</feature>
<feature type="transmembrane region" description="Helical" evidence="6">
    <location>
        <begin position="177"/>
        <end position="196"/>
    </location>
</feature>
<dbReference type="SUPFAM" id="SSF103473">
    <property type="entry name" value="MFS general substrate transporter"/>
    <property type="match status" value="1"/>
</dbReference>
<dbReference type="Gene3D" id="1.20.1250.20">
    <property type="entry name" value="MFS general substrate transporter like domains"/>
    <property type="match status" value="1"/>
</dbReference>
<dbReference type="InterPro" id="IPR036259">
    <property type="entry name" value="MFS_trans_sf"/>
</dbReference>
<dbReference type="InterPro" id="IPR011701">
    <property type="entry name" value="MFS"/>
</dbReference>
<accession>A0A1A8Z5F9</accession>
<dbReference type="AlphaFoldDB" id="A0A1A8Z5F9"/>
<sequence>MSESSSHPDSPAAEQQNAERQVVRVLVGTSVIGKTADYGLMLVAPLAVLGATGSVAGAILTFALRGVAYAISPIIGVYLDRYERRGMFAAAQVQQALCVVVAALFLDREWVVAAALFLSGLGGVAASLSSQFVLIPELIAPDNRARVVARVSSSIEFAKVLGFLGGGVVLAALDARAATLGIAALYGIAGLWAMRLPRVPVQPARTSLRGDLAVGFRWLVKPEIGWLVLSMAVSNLALGGLGSVLVTLMGDRGTNPTLISATLAIGLFIGAWGAQLTPRALPSWSLQARILLFQALAAVGFGLLVLEPPVWVVILAWSVNSFALGLSNVVSITYRQEAIPVHLAGRINSVIRMFIAGAVPLSGMTYALAEARGWWLWGPAVVLEAAALLIWLLHTVRGNHDRQLTTGGATGS</sequence>
<comment type="subcellular location">
    <subcellularLocation>
        <location evidence="1">Cell membrane</location>
        <topology evidence="1">Multi-pass membrane protein</topology>
    </subcellularLocation>
</comment>
<dbReference type="STRING" id="261654.GA0070611_0787"/>
<dbReference type="GO" id="GO:0022857">
    <property type="term" value="F:transmembrane transporter activity"/>
    <property type="evidence" value="ECO:0007669"/>
    <property type="project" value="InterPro"/>
</dbReference>
<feature type="transmembrane region" description="Helical" evidence="6">
    <location>
        <begin position="38"/>
        <end position="64"/>
    </location>
</feature>
<keyword evidence="3 6" id="KW-0812">Transmembrane</keyword>
<evidence type="ECO:0000313" key="7">
    <source>
        <dbReference type="EMBL" id="SBT39089.1"/>
    </source>
</evidence>
<keyword evidence="2" id="KW-1003">Cell membrane</keyword>
<name>A0A1A8Z5F9_9ACTN</name>